<sequence length="282" mass="32080">MRRKERLQDTQRDPLGTVRCSCSSERISPYGESSAESTGLSGDNVEAVQLLAKDCQYAFLNNRRQSWLYVIHLKNSPPVAVYCDISTGVEGWTVLQKNTLHKDKILFGPPTWSMYKQGFGNLMSDHWLGNEMIYLLTRQNTFTVRFSVVDGHKNKHHADYSSPRLDSEANNYPLRLGDYSRDAGILTAMNETGMHDNMMFSTYEKDNDQWKNNRADEKGRGWWFDSCGSALLNNDHFTYWRGLCDKSNPCSSSIIMIKPSKKNCSPTPLPGPGDHIPVHEKS</sequence>
<evidence type="ECO:0000313" key="7">
    <source>
        <dbReference type="Proteomes" id="UP000186698"/>
    </source>
</evidence>
<dbReference type="SUPFAM" id="SSF56496">
    <property type="entry name" value="Fibrinogen C-terminal domain-like"/>
    <property type="match status" value="1"/>
</dbReference>
<name>A0A8J0TZJ5_XENLA</name>
<dbReference type="InterPro" id="IPR002181">
    <property type="entry name" value="Fibrinogen_a/b/g_C_dom"/>
</dbReference>
<dbReference type="PANTHER" id="PTHR47221">
    <property type="entry name" value="FIBRINOGEN ALPHA CHAIN"/>
    <property type="match status" value="1"/>
</dbReference>
<organism evidence="7 8">
    <name type="scientific">Xenopus laevis</name>
    <name type="common">African clawed frog</name>
    <dbReference type="NCBI Taxonomy" id="8355"/>
    <lineage>
        <taxon>Eukaryota</taxon>
        <taxon>Metazoa</taxon>
        <taxon>Chordata</taxon>
        <taxon>Craniata</taxon>
        <taxon>Vertebrata</taxon>
        <taxon>Euteleostomi</taxon>
        <taxon>Amphibia</taxon>
        <taxon>Batrachia</taxon>
        <taxon>Anura</taxon>
        <taxon>Pipoidea</taxon>
        <taxon>Pipidae</taxon>
        <taxon>Xenopodinae</taxon>
        <taxon>Xenopus</taxon>
        <taxon>Xenopus</taxon>
    </lineage>
</organism>
<keyword evidence="7" id="KW-1185">Reference proteome</keyword>
<comment type="subcellular location">
    <subcellularLocation>
        <location evidence="1">Secreted</location>
    </subcellularLocation>
</comment>
<dbReference type="GO" id="GO:0042730">
    <property type="term" value="P:fibrinolysis"/>
    <property type="evidence" value="ECO:0007669"/>
    <property type="project" value="TreeGrafter"/>
</dbReference>
<dbReference type="Proteomes" id="UP000186698">
    <property type="component" value="Chromosome 9_10S"/>
</dbReference>
<evidence type="ECO:0000256" key="5">
    <source>
        <dbReference type="SAM" id="MobiDB-lite"/>
    </source>
</evidence>
<dbReference type="InterPro" id="IPR037579">
    <property type="entry name" value="FIB_ANG-like"/>
</dbReference>
<keyword evidence="2" id="KW-0964">Secreted</keyword>
<dbReference type="GO" id="GO:0070527">
    <property type="term" value="P:platelet aggregation"/>
    <property type="evidence" value="ECO:0007669"/>
    <property type="project" value="TreeGrafter"/>
</dbReference>
<dbReference type="Gene3D" id="3.90.215.10">
    <property type="entry name" value="Gamma Fibrinogen, chain A, domain 1"/>
    <property type="match status" value="1"/>
</dbReference>
<keyword evidence="4" id="KW-0325">Glycoprotein</keyword>
<keyword evidence="3" id="KW-1015">Disulfide bond</keyword>
<dbReference type="InterPro" id="IPR014716">
    <property type="entry name" value="Fibrinogen_a/b/g_C_1"/>
</dbReference>
<dbReference type="AlphaFoldDB" id="A0A8J0TZJ5"/>
<evidence type="ECO:0000313" key="8">
    <source>
        <dbReference type="RefSeq" id="XP_018093230.2"/>
    </source>
</evidence>
<evidence type="ECO:0000259" key="6">
    <source>
        <dbReference type="PROSITE" id="PS51406"/>
    </source>
</evidence>
<dbReference type="GeneID" id="108702243"/>
<reference evidence="8" key="1">
    <citation type="submission" date="2025-08" db="UniProtKB">
        <authorList>
            <consortium name="RefSeq"/>
        </authorList>
    </citation>
    <scope>IDENTIFICATION</scope>
    <source>
        <strain evidence="8">J_2021</strain>
        <tissue evidence="8">Erythrocytes</tissue>
    </source>
</reference>
<dbReference type="KEGG" id="xla:108702243"/>
<feature type="domain" description="Fibrinogen C-terminal" evidence="6">
    <location>
        <begin position="46"/>
        <end position="261"/>
    </location>
</feature>
<feature type="region of interest" description="Disordered" evidence="5">
    <location>
        <begin position="262"/>
        <end position="282"/>
    </location>
</feature>
<evidence type="ECO:0000256" key="1">
    <source>
        <dbReference type="ARBA" id="ARBA00004613"/>
    </source>
</evidence>
<dbReference type="GO" id="GO:0072377">
    <property type="term" value="P:blood coagulation, common pathway"/>
    <property type="evidence" value="ECO:0007669"/>
    <property type="project" value="TreeGrafter"/>
</dbReference>
<protein>
    <submittedName>
        <fullName evidence="8">Fibrinogen-like protein 1-like protein</fullName>
    </submittedName>
</protein>
<dbReference type="PANTHER" id="PTHR47221:SF5">
    <property type="entry name" value="FIBRINOGEN C-TERMINAL DOMAIN-CONTAINING PROTEIN"/>
    <property type="match status" value="1"/>
</dbReference>
<dbReference type="OrthoDB" id="7735550at2759"/>
<dbReference type="RefSeq" id="XP_018093230.2">
    <property type="nucleotide sequence ID" value="XM_018237741.2"/>
</dbReference>
<evidence type="ECO:0000256" key="2">
    <source>
        <dbReference type="ARBA" id="ARBA00022525"/>
    </source>
</evidence>
<evidence type="ECO:0000256" key="3">
    <source>
        <dbReference type="ARBA" id="ARBA00023157"/>
    </source>
</evidence>
<accession>A0A8J0TZJ5</accession>
<gene>
    <name evidence="8" type="primary">LOC108702243</name>
</gene>
<proteinExistence type="predicted"/>
<dbReference type="SMART" id="SM00186">
    <property type="entry name" value="FBG"/>
    <property type="match status" value="1"/>
</dbReference>
<dbReference type="Pfam" id="PF00147">
    <property type="entry name" value="Fibrinogen_C"/>
    <property type="match status" value="1"/>
</dbReference>
<dbReference type="PROSITE" id="PS51406">
    <property type="entry name" value="FIBRINOGEN_C_2"/>
    <property type="match status" value="1"/>
</dbReference>
<dbReference type="GO" id="GO:0005577">
    <property type="term" value="C:fibrinogen complex"/>
    <property type="evidence" value="ECO:0007669"/>
    <property type="project" value="TreeGrafter"/>
</dbReference>
<dbReference type="GO" id="GO:0030674">
    <property type="term" value="F:protein-macromolecule adaptor activity"/>
    <property type="evidence" value="ECO:0007669"/>
    <property type="project" value="TreeGrafter"/>
</dbReference>
<dbReference type="GO" id="GO:0034116">
    <property type="term" value="P:positive regulation of heterotypic cell-cell adhesion"/>
    <property type="evidence" value="ECO:0007669"/>
    <property type="project" value="TreeGrafter"/>
</dbReference>
<dbReference type="InterPro" id="IPR036056">
    <property type="entry name" value="Fibrinogen-like_C"/>
</dbReference>
<dbReference type="GO" id="GO:0005615">
    <property type="term" value="C:extracellular space"/>
    <property type="evidence" value="ECO:0000318"/>
    <property type="project" value="GO_Central"/>
</dbReference>
<evidence type="ECO:0000256" key="4">
    <source>
        <dbReference type="ARBA" id="ARBA00023180"/>
    </source>
</evidence>
<dbReference type="GO" id="GO:0005201">
    <property type="term" value="F:extracellular matrix structural constituent"/>
    <property type="evidence" value="ECO:0007669"/>
    <property type="project" value="TreeGrafter"/>
</dbReference>